<evidence type="ECO:0000256" key="1">
    <source>
        <dbReference type="ARBA" id="ARBA00004141"/>
    </source>
</evidence>
<keyword evidence="4 5" id="KW-0472">Membrane</keyword>
<reference evidence="7" key="1">
    <citation type="submission" date="2016-10" db="EMBL/GenBank/DDBJ databases">
        <authorList>
            <person name="Varghese N."/>
            <person name="Submissions S."/>
        </authorList>
    </citation>
    <scope>NUCLEOTIDE SEQUENCE [LARGE SCALE GENOMIC DNA]</scope>
    <source>
        <strain evidence="7">Nm69</strain>
    </source>
</reference>
<dbReference type="OrthoDB" id="457670at2"/>
<dbReference type="EMBL" id="FOSP01000054">
    <property type="protein sequence ID" value="SFL29098.1"/>
    <property type="molecule type" value="Genomic_DNA"/>
</dbReference>
<feature type="transmembrane region" description="Helical" evidence="5">
    <location>
        <begin position="212"/>
        <end position="230"/>
    </location>
</feature>
<accession>A0A1I4GGC1</accession>
<keyword evidence="3 5" id="KW-1133">Transmembrane helix</keyword>
<feature type="transmembrane region" description="Helical" evidence="5">
    <location>
        <begin position="250"/>
        <end position="267"/>
    </location>
</feature>
<dbReference type="InterPro" id="IPR002781">
    <property type="entry name" value="TM_pro_TauE-like"/>
</dbReference>
<feature type="transmembrane region" description="Helical" evidence="5">
    <location>
        <begin position="142"/>
        <end position="168"/>
    </location>
</feature>
<evidence type="ECO:0000256" key="5">
    <source>
        <dbReference type="RuleBase" id="RU363041"/>
    </source>
</evidence>
<dbReference type="AlphaFoldDB" id="A0A1I4GGC1"/>
<sequence length="269" mass="28231">MLSIELGLLYILLGSFVGFMAGLLGIGGSGILVPLLVLIFRCQGVGVDNVVHLALGTSLACMIISSTASVHAHAFRGTIVWKVFYGMAPGIIVGAFLATFIAARVNSSYFAEFFALFMALIAVQMFLNWQPKASPKPAKLRGLFLAGTGIGSISAIAAVGGGFLTVTYLSYKNVDMKKAIGTSAAIGFSIAIAGTVGYMISGWSKTSSDPYTFGFIYVPAFLVISIASSIAAPYGASCSHSLPEVHLKKIFAVISLVLSIKMLFSVVQF</sequence>
<comment type="subcellular location">
    <subcellularLocation>
        <location evidence="5">Cell membrane</location>
        <topology evidence="5">Multi-pass membrane protein</topology>
    </subcellularLocation>
    <subcellularLocation>
        <location evidence="1">Membrane</location>
        <topology evidence="1">Multi-pass membrane protein</topology>
    </subcellularLocation>
</comment>
<gene>
    <name evidence="6" type="ORF">SAMN05216302_105415</name>
</gene>
<protein>
    <recommendedName>
        <fullName evidence="5">Probable membrane transporter protein</fullName>
    </recommendedName>
</protein>
<evidence type="ECO:0000313" key="7">
    <source>
        <dbReference type="Proteomes" id="UP000199533"/>
    </source>
</evidence>
<feature type="transmembrane region" description="Helical" evidence="5">
    <location>
        <begin position="180"/>
        <end position="200"/>
    </location>
</feature>
<name>A0A1I4GGC1_9PROT</name>
<evidence type="ECO:0000256" key="4">
    <source>
        <dbReference type="ARBA" id="ARBA00023136"/>
    </source>
</evidence>
<feature type="transmembrane region" description="Helical" evidence="5">
    <location>
        <begin position="83"/>
        <end position="103"/>
    </location>
</feature>
<proteinExistence type="inferred from homology"/>
<keyword evidence="5" id="KW-1003">Cell membrane</keyword>
<dbReference type="PANTHER" id="PTHR43483">
    <property type="entry name" value="MEMBRANE TRANSPORTER PROTEIN HI_0806-RELATED"/>
    <property type="match status" value="1"/>
</dbReference>
<feature type="transmembrane region" description="Helical" evidence="5">
    <location>
        <begin position="7"/>
        <end position="40"/>
    </location>
</feature>
<dbReference type="GO" id="GO:0005886">
    <property type="term" value="C:plasma membrane"/>
    <property type="evidence" value="ECO:0007669"/>
    <property type="project" value="UniProtKB-SubCell"/>
</dbReference>
<dbReference type="RefSeq" id="WP_090703202.1">
    <property type="nucleotide sequence ID" value="NZ_FOSP01000054.1"/>
</dbReference>
<dbReference type="STRING" id="52441.SAMN05216302_105415"/>
<dbReference type="Proteomes" id="UP000199533">
    <property type="component" value="Unassembled WGS sequence"/>
</dbReference>
<evidence type="ECO:0000256" key="2">
    <source>
        <dbReference type="ARBA" id="ARBA00022692"/>
    </source>
</evidence>
<evidence type="ECO:0000313" key="6">
    <source>
        <dbReference type="EMBL" id="SFL29098.1"/>
    </source>
</evidence>
<keyword evidence="2 5" id="KW-0812">Transmembrane</keyword>
<feature type="transmembrane region" description="Helical" evidence="5">
    <location>
        <begin position="52"/>
        <end position="71"/>
    </location>
</feature>
<dbReference type="PANTHER" id="PTHR43483:SF3">
    <property type="entry name" value="MEMBRANE TRANSPORTER PROTEIN HI_0806-RELATED"/>
    <property type="match status" value="1"/>
</dbReference>
<organism evidence="6 7">
    <name type="scientific">Nitrosomonas aestuarii</name>
    <dbReference type="NCBI Taxonomy" id="52441"/>
    <lineage>
        <taxon>Bacteria</taxon>
        <taxon>Pseudomonadati</taxon>
        <taxon>Pseudomonadota</taxon>
        <taxon>Betaproteobacteria</taxon>
        <taxon>Nitrosomonadales</taxon>
        <taxon>Nitrosomonadaceae</taxon>
        <taxon>Nitrosomonas</taxon>
    </lineage>
</organism>
<comment type="similarity">
    <text evidence="5">Belongs to the 4-toluene sulfonate uptake permease (TSUP) (TC 2.A.102) family.</text>
</comment>
<dbReference type="Pfam" id="PF01925">
    <property type="entry name" value="TauE"/>
    <property type="match status" value="1"/>
</dbReference>
<feature type="transmembrane region" description="Helical" evidence="5">
    <location>
        <begin position="109"/>
        <end position="130"/>
    </location>
</feature>
<evidence type="ECO:0000256" key="3">
    <source>
        <dbReference type="ARBA" id="ARBA00022989"/>
    </source>
</evidence>
<keyword evidence="7" id="KW-1185">Reference proteome</keyword>